<dbReference type="AlphaFoldDB" id="A0A918UMC8"/>
<dbReference type="Proteomes" id="UP000662572">
    <property type="component" value="Unassembled WGS sequence"/>
</dbReference>
<dbReference type="RefSeq" id="WP_189484445.1">
    <property type="nucleotide sequence ID" value="NZ_BMZB01000001.1"/>
</dbReference>
<feature type="domain" description="Histidine phosphotransferase ChpT C-terminal" evidence="1">
    <location>
        <begin position="104"/>
        <end position="224"/>
    </location>
</feature>
<keyword evidence="3" id="KW-1185">Reference proteome</keyword>
<dbReference type="EMBL" id="BMZB01000001">
    <property type="protein sequence ID" value="GGZ20400.1"/>
    <property type="molecule type" value="Genomic_DNA"/>
</dbReference>
<dbReference type="InterPro" id="IPR018762">
    <property type="entry name" value="ChpT_C"/>
</dbReference>
<gene>
    <name evidence="2" type="ORF">GCM10011273_01230</name>
</gene>
<proteinExistence type="predicted"/>
<accession>A0A918UMC8</accession>
<evidence type="ECO:0000259" key="1">
    <source>
        <dbReference type="Pfam" id="PF10090"/>
    </source>
</evidence>
<reference evidence="2" key="1">
    <citation type="journal article" date="2014" name="Int. J. Syst. Evol. Microbiol.">
        <title>Complete genome sequence of Corynebacterium casei LMG S-19264T (=DSM 44701T), isolated from a smear-ripened cheese.</title>
        <authorList>
            <consortium name="US DOE Joint Genome Institute (JGI-PGF)"/>
            <person name="Walter F."/>
            <person name="Albersmeier A."/>
            <person name="Kalinowski J."/>
            <person name="Ruckert C."/>
        </authorList>
    </citation>
    <scope>NUCLEOTIDE SEQUENCE</scope>
    <source>
        <strain evidence="2">KCTC 32296</strain>
    </source>
</reference>
<name>A0A918UMC8_9CAUL</name>
<dbReference type="Gene3D" id="1.10.287.130">
    <property type="match status" value="1"/>
</dbReference>
<evidence type="ECO:0000313" key="3">
    <source>
        <dbReference type="Proteomes" id="UP000662572"/>
    </source>
</evidence>
<evidence type="ECO:0000313" key="2">
    <source>
        <dbReference type="EMBL" id="GGZ20400.1"/>
    </source>
</evidence>
<comment type="caution">
    <text evidence="2">The sequence shown here is derived from an EMBL/GenBank/DDBJ whole genome shotgun (WGS) entry which is preliminary data.</text>
</comment>
<protein>
    <submittedName>
        <fullName evidence="2">Histidine phosphotransferase</fullName>
    </submittedName>
</protein>
<sequence length="232" mass="24744">MTFPEATVANTLDTDGAETTPLKALPNPHELATQLIAKLCHDFISPTGAIVSGLDLLEDPSAQDMKEDAINLIKASSKKLVSIVYFARVAFGAATTAEDFSIKQLRKILDDMFSTMRATLDLNIDDEIVLEKPVARALVNLVYIAGGALPLGGTATIDMAKDGDAITFTALSTGKKARLKPEAVEGLSGDPLGDGLSGQWIQPFWLHSVVTEAGGTLTFTAEEDRLEIIVKM</sequence>
<dbReference type="Pfam" id="PF10090">
    <property type="entry name" value="HPTransfase"/>
    <property type="match status" value="1"/>
</dbReference>
<dbReference type="InterPro" id="IPR036890">
    <property type="entry name" value="HATPase_C_sf"/>
</dbReference>
<dbReference type="Gene3D" id="3.30.565.10">
    <property type="entry name" value="Histidine kinase-like ATPase, C-terminal domain"/>
    <property type="match status" value="1"/>
</dbReference>
<reference evidence="2" key="2">
    <citation type="submission" date="2020-09" db="EMBL/GenBank/DDBJ databases">
        <authorList>
            <person name="Sun Q."/>
            <person name="Kim S."/>
        </authorList>
    </citation>
    <scope>NUCLEOTIDE SEQUENCE</scope>
    <source>
        <strain evidence="2">KCTC 32296</strain>
    </source>
</reference>
<dbReference type="NCBIfam" id="NF046025">
    <property type="entry name" value="HisPtaseChptCaul"/>
    <property type="match status" value="1"/>
</dbReference>
<organism evidence="2 3">
    <name type="scientific">Asticcacaulis endophyticus</name>
    <dbReference type="NCBI Taxonomy" id="1395890"/>
    <lineage>
        <taxon>Bacteria</taxon>
        <taxon>Pseudomonadati</taxon>
        <taxon>Pseudomonadota</taxon>
        <taxon>Alphaproteobacteria</taxon>
        <taxon>Caulobacterales</taxon>
        <taxon>Caulobacteraceae</taxon>
        <taxon>Asticcacaulis</taxon>
    </lineage>
</organism>